<dbReference type="AlphaFoldDB" id="A0A9X6NIK4"/>
<dbReference type="SUPFAM" id="SSF55486">
    <property type="entry name" value="Metalloproteases ('zincins'), catalytic domain"/>
    <property type="match status" value="1"/>
</dbReference>
<dbReference type="EMBL" id="MTYJ01000330">
    <property type="protein sequence ID" value="OWA53563.1"/>
    <property type="molecule type" value="Genomic_DNA"/>
</dbReference>
<reference evidence="10" key="1">
    <citation type="submission" date="2017-01" db="EMBL/GenBank/DDBJ databases">
        <title>Comparative genomics of anhydrobiosis in the tardigrade Hypsibius dujardini.</title>
        <authorList>
            <person name="Yoshida Y."/>
            <person name="Koutsovoulos G."/>
            <person name="Laetsch D."/>
            <person name="Stevens L."/>
            <person name="Kumar S."/>
            <person name="Horikawa D."/>
            <person name="Ishino K."/>
            <person name="Komine S."/>
            <person name="Tomita M."/>
            <person name="Blaxter M."/>
            <person name="Arakawa K."/>
        </authorList>
    </citation>
    <scope>NUCLEOTIDE SEQUENCE [LARGE SCALE GENOMIC DNA]</scope>
    <source>
        <strain evidence="10">Z151</strain>
    </source>
</reference>
<dbReference type="InterPro" id="IPR011024">
    <property type="entry name" value="G_crystallin-like"/>
</dbReference>
<evidence type="ECO:0000313" key="10">
    <source>
        <dbReference type="Proteomes" id="UP000192578"/>
    </source>
</evidence>
<evidence type="ECO:0000256" key="2">
    <source>
        <dbReference type="ARBA" id="ARBA00022723"/>
    </source>
</evidence>
<dbReference type="PROSITE" id="PS51864">
    <property type="entry name" value="ASTACIN"/>
    <property type="match status" value="1"/>
</dbReference>
<evidence type="ECO:0000313" key="9">
    <source>
        <dbReference type="EMBL" id="OWA53563.1"/>
    </source>
</evidence>
<evidence type="ECO:0000256" key="6">
    <source>
        <dbReference type="PROSITE-ProRule" id="PRU01211"/>
    </source>
</evidence>
<protein>
    <recommendedName>
        <fullName evidence="7">Metalloendopeptidase</fullName>
        <ecNumber evidence="7">3.4.24.-</ecNumber>
    </recommendedName>
</protein>
<proteinExistence type="predicted"/>
<keyword evidence="7" id="KW-0732">Signal</keyword>
<gene>
    <name evidence="9" type="ORF">BV898_17986</name>
</gene>
<feature type="signal peptide" evidence="7">
    <location>
        <begin position="1"/>
        <end position="17"/>
    </location>
</feature>
<keyword evidence="4 6" id="KW-0862">Zinc</keyword>
<feature type="binding site" evidence="6">
    <location>
        <position position="189"/>
    </location>
    <ligand>
        <name>Zn(2+)</name>
        <dbReference type="ChEBI" id="CHEBI:29105"/>
        <note>catalytic</note>
    </ligand>
</feature>
<dbReference type="GO" id="GO:0008270">
    <property type="term" value="F:zinc ion binding"/>
    <property type="evidence" value="ECO:0007669"/>
    <property type="project" value="UniProtKB-UniRule"/>
</dbReference>
<keyword evidence="10" id="KW-1185">Reference proteome</keyword>
<keyword evidence="5 6" id="KW-0482">Metalloprotease</keyword>
<accession>A0A9X6NIK4</accession>
<dbReference type="OrthoDB" id="291007at2759"/>
<comment type="cofactor">
    <cofactor evidence="6 7">
        <name>Zn(2+)</name>
        <dbReference type="ChEBI" id="CHEBI:29105"/>
    </cofactor>
    <text evidence="6 7">Binds 1 zinc ion per subunit.</text>
</comment>
<organism evidence="9 10">
    <name type="scientific">Hypsibius exemplaris</name>
    <name type="common">Freshwater tardigrade</name>
    <dbReference type="NCBI Taxonomy" id="2072580"/>
    <lineage>
        <taxon>Eukaryota</taxon>
        <taxon>Metazoa</taxon>
        <taxon>Ecdysozoa</taxon>
        <taxon>Tardigrada</taxon>
        <taxon>Eutardigrada</taxon>
        <taxon>Parachela</taxon>
        <taxon>Hypsibioidea</taxon>
        <taxon>Hypsibiidae</taxon>
        <taxon>Hypsibius</taxon>
    </lineage>
</organism>
<dbReference type="Gene3D" id="2.60.20.10">
    <property type="entry name" value="Crystallins"/>
    <property type="match status" value="1"/>
</dbReference>
<feature type="binding site" evidence="6">
    <location>
        <position position="179"/>
    </location>
    <ligand>
        <name>Zn(2+)</name>
        <dbReference type="ChEBI" id="CHEBI:29105"/>
        <note>catalytic</note>
    </ligand>
</feature>
<dbReference type="GO" id="GO:0004222">
    <property type="term" value="F:metalloendopeptidase activity"/>
    <property type="evidence" value="ECO:0007669"/>
    <property type="project" value="UniProtKB-UniRule"/>
</dbReference>
<dbReference type="PANTHER" id="PTHR10127">
    <property type="entry name" value="DISCOIDIN, CUB, EGF, LAMININ , AND ZINC METALLOPROTEASE DOMAIN CONTAINING"/>
    <property type="match status" value="1"/>
</dbReference>
<dbReference type="Gene3D" id="3.40.390.10">
    <property type="entry name" value="Collagenase (Catalytic Domain)"/>
    <property type="match status" value="1"/>
</dbReference>
<dbReference type="Pfam" id="PF01400">
    <property type="entry name" value="Astacin"/>
    <property type="match status" value="1"/>
</dbReference>
<evidence type="ECO:0000256" key="3">
    <source>
        <dbReference type="ARBA" id="ARBA00022801"/>
    </source>
</evidence>
<evidence type="ECO:0000256" key="5">
    <source>
        <dbReference type="ARBA" id="ARBA00023049"/>
    </source>
</evidence>
<dbReference type="PRINTS" id="PR00480">
    <property type="entry name" value="ASTACIN"/>
</dbReference>
<dbReference type="Proteomes" id="UP000192578">
    <property type="component" value="Unassembled WGS sequence"/>
</dbReference>
<dbReference type="InterPro" id="IPR024079">
    <property type="entry name" value="MetalloPept_cat_dom_sf"/>
</dbReference>
<feature type="chain" id="PRO_5041011881" description="Metalloendopeptidase" evidence="7">
    <location>
        <begin position="18"/>
        <end position="374"/>
    </location>
</feature>
<dbReference type="PANTHER" id="PTHR10127:SF780">
    <property type="entry name" value="METALLOENDOPEPTIDASE"/>
    <property type="match status" value="1"/>
</dbReference>
<evidence type="ECO:0000256" key="4">
    <source>
        <dbReference type="ARBA" id="ARBA00022833"/>
    </source>
</evidence>
<dbReference type="SUPFAM" id="SSF49695">
    <property type="entry name" value="gamma-Crystallin-like"/>
    <property type="match status" value="1"/>
</dbReference>
<evidence type="ECO:0000259" key="8">
    <source>
        <dbReference type="PROSITE" id="PS51864"/>
    </source>
</evidence>
<feature type="domain" description="Peptidase M12A" evidence="8">
    <location>
        <begin position="88"/>
        <end position="285"/>
    </location>
</feature>
<sequence>MGIALFVLIFFVGSVRSASLFPVKPASVQGHVDGPRSWYADIATTHGRIAKDDPVVRPTLFEGDMVGIVEAGDSENDIDAKLSRLSKSGVIAQRSRWYGGWVFYEMSSTLSTTERSKVLTAFKEFEKTDGIRFHPRSGHADYVLIKKNEPGCWATVGKAGGVQNVNLGIGCWTHGTIVHELMHAIGFYHEQSRTDRDSYVELNLKNVDPANHHNFRKYDSSQVTPGGTPYDYDSITHYRKTAFALDTNGWTIRPKAPHQSRPIGLDLRLSTTDISEINAMYPLCGILYQEDGLKGAHLRLLKGIQDTNLTTWSDSFSSARVTKGCTMTIYSLVDFKGKGYSLKAPTTSSEIYSWWSFVGQPYDNAVRSVKCLCT</sequence>
<comment type="caution">
    <text evidence="6">Lacks conserved residue(s) required for the propagation of feature annotation.</text>
</comment>
<keyword evidence="1 6" id="KW-0645">Protease</keyword>
<dbReference type="GO" id="GO:0006508">
    <property type="term" value="P:proteolysis"/>
    <property type="evidence" value="ECO:0007669"/>
    <property type="project" value="UniProtKB-KW"/>
</dbReference>
<name>A0A9X6NIK4_HYPEX</name>
<evidence type="ECO:0000256" key="7">
    <source>
        <dbReference type="RuleBase" id="RU361183"/>
    </source>
</evidence>
<dbReference type="InterPro" id="IPR034035">
    <property type="entry name" value="Astacin-like_dom"/>
</dbReference>
<comment type="caution">
    <text evidence="9">The sequence shown here is derived from an EMBL/GenBank/DDBJ whole genome shotgun (WGS) entry which is preliminary data.</text>
</comment>
<dbReference type="SMART" id="SM00235">
    <property type="entry name" value="ZnMc"/>
    <property type="match status" value="1"/>
</dbReference>
<feature type="binding site" evidence="6">
    <location>
        <position position="183"/>
    </location>
    <ligand>
        <name>Zn(2+)</name>
        <dbReference type="ChEBI" id="CHEBI:29105"/>
        <note>catalytic</note>
    </ligand>
</feature>
<evidence type="ECO:0000256" key="1">
    <source>
        <dbReference type="ARBA" id="ARBA00022670"/>
    </source>
</evidence>
<feature type="active site" evidence="6">
    <location>
        <position position="180"/>
    </location>
</feature>
<keyword evidence="3 6" id="KW-0378">Hydrolase</keyword>
<dbReference type="InterPro" id="IPR001506">
    <property type="entry name" value="Peptidase_M12A"/>
</dbReference>
<dbReference type="EC" id="3.4.24.-" evidence="7"/>
<keyword evidence="2 6" id="KW-0479">Metal-binding</keyword>
<dbReference type="InterPro" id="IPR006026">
    <property type="entry name" value="Peptidase_Metallo"/>
</dbReference>
<dbReference type="CDD" id="cd04280">
    <property type="entry name" value="ZnMc_astacin_like"/>
    <property type="match status" value="1"/>
</dbReference>